<dbReference type="STRING" id="1157616.A0A1Z5T860"/>
<evidence type="ECO:0000313" key="4">
    <source>
        <dbReference type="Proteomes" id="UP000194280"/>
    </source>
</evidence>
<evidence type="ECO:0000259" key="2">
    <source>
        <dbReference type="PROSITE" id="PS50948"/>
    </source>
</evidence>
<protein>
    <recommendedName>
        <fullName evidence="2">Apple domain-containing protein</fullName>
    </recommendedName>
</protein>
<keyword evidence="4" id="KW-1185">Reference proteome</keyword>
<evidence type="ECO:0000256" key="1">
    <source>
        <dbReference type="SAM" id="MobiDB-lite"/>
    </source>
</evidence>
<evidence type="ECO:0000313" key="3">
    <source>
        <dbReference type="EMBL" id="OTA32207.1"/>
    </source>
</evidence>
<dbReference type="Gene3D" id="3.50.4.10">
    <property type="entry name" value="Hepatocyte Growth Factor"/>
    <property type="match status" value="1"/>
</dbReference>
<gene>
    <name evidence="3" type="ORF">BTJ68_06203</name>
</gene>
<comment type="caution">
    <text evidence="3">The sequence shown here is derived from an EMBL/GenBank/DDBJ whole genome shotgun (WGS) entry which is preliminary data.</text>
</comment>
<accession>A0A1Z5T860</accession>
<organism evidence="3 4">
    <name type="scientific">Hortaea werneckii EXF-2000</name>
    <dbReference type="NCBI Taxonomy" id="1157616"/>
    <lineage>
        <taxon>Eukaryota</taxon>
        <taxon>Fungi</taxon>
        <taxon>Dikarya</taxon>
        <taxon>Ascomycota</taxon>
        <taxon>Pezizomycotina</taxon>
        <taxon>Dothideomycetes</taxon>
        <taxon>Dothideomycetidae</taxon>
        <taxon>Mycosphaerellales</taxon>
        <taxon>Teratosphaeriaceae</taxon>
        <taxon>Hortaea</taxon>
    </lineage>
</organism>
<dbReference type="InterPro" id="IPR003609">
    <property type="entry name" value="Pan_app"/>
</dbReference>
<dbReference type="AlphaFoldDB" id="A0A1Z5T860"/>
<dbReference type="PROSITE" id="PS50948">
    <property type="entry name" value="PAN"/>
    <property type="match status" value="1"/>
</dbReference>
<sequence>MQPSGYAIQSSSSTSTPLVATGADSSATTPSRTPPAVSPDSNRSSQVLSTSSIASSQPNTISTTISTQFTPGPYATPTFNEPPPDEAAPSCPADPAESCENTGDQSVCSSDNGAAYGLTCNVAYTGTVLSPPSYKIRRQSEEPSFQDCANLCDATTGCVAFNYIDTQCTMFSEVTGTYYAPGAVGATQITSPTDPDVELPPATIIGLSPRKYHSTPNHDEHHICIRKRLLDIDHYRLILRLYSCFVNECTQ</sequence>
<dbReference type="EMBL" id="MUNK01000098">
    <property type="protein sequence ID" value="OTA32207.1"/>
    <property type="molecule type" value="Genomic_DNA"/>
</dbReference>
<dbReference type="SUPFAM" id="SSF57414">
    <property type="entry name" value="Hairpin loop containing domain-like"/>
    <property type="match status" value="1"/>
</dbReference>
<feature type="domain" description="Apple" evidence="2">
    <location>
        <begin position="120"/>
        <end position="183"/>
    </location>
</feature>
<feature type="compositionally biased region" description="Polar residues" evidence="1">
    <location>
        <begin position="1"/>
        <end position="31"/>
    </location>
</feature>
<dbReference type="Pfam" id="PF00024">
    <property type="entry name" value="PAN_1"/>
    <property type="match status" value="1"/>
</dbReference>
<dbReference type="Proteomes" id="UP000194280">
    <property type="component" value="Unassembled WGS sequence"/>
</dbReference>
<feature type="region of interest" description="Disordered" evidence="1">
    <location>
        <begin position="1"/>
        <end position="105"/>
    </location>
</feature>
<feature type="compositionally biased region" description="Polar residues" evidence="1">
    <location>
        <begin position="39"/>
        <end position="70"/>
    </location>
</feature>
<name>A0A1Z5T860_HORWE</name>
<dbReference type="VEuPathDB" id="FungiDB:BTJ68_06203"/>
<reference evidence="3 4" key="1">
    <citation type="submission" date="2017-01" db="EMBL/GenBank/DDBJ databases">
        <title>The recent genome duplication of the halophilic yeast Hortaea werneckii: insights from long-read sequencing.</title>
        <authorList>
            <person name="Sinha S."/>
            <person name="Flibotte S."/>
            <person name="Neira M."/>
            <person name="Lenassi M."/>
            <person name="Gostincar C."/>
            <person name="Stajich J.E."/>
            <person name="Nislow C.E."/>
        </authorList>
    </citation>
    <scope>NUCLEOTIDE SEQUENCE [LARGE SCALE GENOMIC DNA]</scope>
    <source>
        <strain evidence="3 4">EXF-2000</strain>
    </source>
</reference>
<dbReference type="InParanoid" id="A0A1Z5T860"/>
<proteinExistence type="predicted"/>